<gene>
    <name evidence="3" type="ORF">EUGRSUZ_L00984</name>
</gene>
<dbReference type="Gramene" id="KCW45341">
    <property type="protein sequence ID" value="KCW45341"/>
    <property type="gene ID" value="EUGRSUZ_L00984"/>
</dbReference>
<proteinExistence type="predicted"/>
<evidence type="ECO:0000313" key="2">
    <source>
        <dbReference type="EMBL" id="KAK2632850.1"/>
    </source>
</evidence>
<dbReference type="Proteomes" id="UP000030711">
    <property type="component" value="Unassembled WGS sequence"/>
</dbReference>
<dbReference type="EMBL" id="MU848328">
    <property type="protein sequence ID" value="KAK2632850.1"/>
    <property type="molecule type" value="Genomic_DNA"/>
</dbReference>
<feature type="compositionally biased region" description="Low complexity" evidence="1">
    <location>
        <begin position="126"/>
        <end position="143"/>
    </location>
</feature>
<feature type="region of interest" description="Disordered" evidence="1">
    <location>
        <begin position="126"/>
        <end position="161"/>
    </location>
</feature>
<name>A0A058ZVE6_EUCGR</name>
<reference evidence="2" key="2">
    <citation type="journal article" date="2014" name="Nature">
        <title>The genome of Eucalyptus grandis.</title>
        <authorList>
            <person name="Myburg A.A."/>
            <person name="Grattapaglia D."/>
            <person name="Tuskan G.A."/>
            <person name="Hellsten U."/>
            <person name="Hayes R.D."/>
            <person name="Grimwood J."/>
            <person name="Jenkins J."/>
            <person name="Lindquist E."/>
            <person name="Tice H."/>
            <person name="Bauer D."/>
            <person name="Goodstein D.M."/>
            <person name="Dubchak I."/>
            <person name="Poliakov A."/>
            <person name="Mizrachi E."/>
            <person name="Kullan A.R."/>
            <person name="Hussey S.G."/>
            <person name="Pinard D."/>
            <person name="van der Merwe K."/>
            <person name="Singh P."/>
            <person name="van Jaarsveld I."/>
            <person name="Silva-Junior O.B."/>
            <person name="Togawa R.C."/>
            <person name="Pappas M.R."/>
            <person name="Faria D.A."/>
            <person name="Sansaloni C.P."/>
            <person name="Petroli C.D."/>
            <person name="Yang X."/>
            <person name="Ranjan P."/>
            <person name="Tschaplinski T.J."/>
            <person name="Ye C.Y."/>
            <person name="Li T."/>
            <person name="Sterck L."/>
            <person name="Vanneste K."/>
            <person name="Murat F."/>
            <person name="Soler M."/>
            <person name="Clemente H.S."/>
            <person name="Saidi N."/>
            <person name="Cassan-Wang H."/>
            <person name="Dunand C."/>
            <person name="Hefer C.A."/>
            <person name="Bornberg-Bauer E."/>
            <person name="Kersting A.R."/>
            <person name="Vining K."/>
            <person name="Amarasinghe V."/>
            <person name="Ranik M."/>
            <person name="Naithani S."/>
            <person name="Elser J."/>
            <person name="Boyd A.E."/>
            <person name="Liston A."/>
            <person name="Spatafora J.W."/>
            <person name="Dharmwardhana P."/>
            <person name="Raja R."/>
            <person name="Sullivan C."/>
            <person name="Romanel E."/>
            <person name="Alves-Ferreira M."/>
            <person name="Kulheim C."/>
            <person name="Foley W."/>
            <person name="Carocha V."/>
            <person name="Paiva J."/>
            <person name="Kudrna D."/>
            <person name="Brommonschenkel S.H."/>
            <person name="Pasquali G."/>
            <person name="Byrne M."/>
            <person name="Rigault P."/>
            <person name="Tibbits J."/>
            <person name="Spokevicius A."/>
            <person name="Jones R.C."/>
            <person name="Steane D.A."/>
            <person name="Vaillancourt R.E."/>
            <person name="Potts B.M."/>
            <person name="Joubert F."/>
            <person name="Barry K."/>
            <person name="Pappas G.J."/>
            <person name="Strauss S.H."/>
            <person name="Jaiswal P."/>
            <person name="Grima-Pettenati J."/>
            <person name="Salse J."/>
            <person name="Van de Peer Y."/>
            <person name="Rokhsar D.S."/>
            <person name="Schmutz J."/>
        </authorList>
    </citation>
    <scope>NUCLEOTIDE SEQUENCE</scope>
    <source>
        <tissue evidence="2">Leaf extractions</tissue>
    </source>
</reference>
<reference evidence="2" key="4">
    <citation type="submission" date="2023-07" db="EMBL/GenBank/DDBJ databases">
        <authorList>
            <person name="Myburg A.A."/>
            <person name="Grattapaglia D."/>
            <person name="Tuskan G.A."/>
            <person name="Hellsten U."/>
            <person name="Hayes R.D."/>
            <person name="Grimwood J."/>
            <person name="Jenkins J."/>
            <person name="Lindquist E."/>
            <person name="Tice H."/>
            <person name="Bauer D."/>
            <person name="Goodstein D.M."/>
            <person name="Dubchak I."/>
            <person name="Poliakov A."/>
            <person name="Mizrachi E."/>
            <person name="Kullan A.R."/>
            <person name="Hussey S.G."/>
            <person name="Pinard D."/>
            <person name="Van D.M."/>
            <person name="Singh P."/>
            <person name="Van J.I."/>
            <person name="Silva-Junior O.B."/>
            <person name="Togawa R.C."/>
            <person name="Pappas M.R."/>
            <person name="Faria D.A."/>
            <person name="Sansaloni C.P."/>
            <person name="Petroli C.D."/>
            <person name="Yang X."/>
            <person name="Ranjan P."/>
            <person name="Tschaplinski T.J."/>
            <person name="Ye C.Y."/>
            <person name="Li T."/>
            <person name="Sterck L."/>
            <person name="Vanneste K."/>
            <person name="Murat F."/>
            <person name="Soler M."/>
            <person name="Clemente H.S."/>
            <person name="Saidi N."/>
            <person name="Cassan-Wang H."/>
            <person name="Dunand C."/>
            <person name="Hefer C.A."/>
            <person name="Bornberg-Bauer E."/>
            <person name="Kersting A.R."/>
            <person name="Vining K."/>
            <person name="Amarasinghe V."/>
            <person name="Ranik M."/>
            <person name="Naithani S."/>
            <person name="Elser J."/>
            <person name="Boyd A.E."/>
            <person name="Liston A."/>
            <person name="Spatafora J.W."/>
            <person name="Dharmwardhana P."/>
            <person name="Raja R."/>
            <person name="Sullivan C."/>
            <person name="Romanel E."/>
            <person name="Alves-Ferreira M."/>
            <person name="Kulheim C."/>
            <person name="Foley W."/>
            <person name="Carocha V."/>
            <person name="Paiva J."/>
            <person name="Kudrna D."/>
            <person name="Brommonschenkel S.H."/>
            <person name="Pasquali G."/>
            <person name="Byrne M."/>
            <person name="Rigault P."/>
            <person name="Tibbits J."/>
            <person name="Spokevicius A."/>
            <person name="Jones R.C."/>
            <person name="Steane D.A."/>
            <person name="Vaillancourt R.E."/>
            <person name="Potts B.M."/>
            <person name="Joubert F."/>
            <person name="Barry K."/>
            <person name="Pappas G.J."/>
            <person name="Strauss S.H."/>
            <person name="Jaiswal P."/>
            <person name="Grima-Pettenati J."/>
            <person name="Salse J."/>
            <person name="Van D.P."/>
            <person name="Rokhsar D.S."/>
            <person name="Schmutz J."/>
        </authorList>
    </citation>
    <scope>NUCLEOTIDE SEQUENCE</scope>
    <source>
        <tissue evidence="2">Leaf extractions</tissue>
    </source>
</reference>
<dbReference type="InParanoid" id="A0A058ZVE6"/>
<evidence type="ECO:0000313" key="3">
    <source>
        <dbReference type="EMBL" id="KCW45341.1"/>
    </source>
</evidence>
<accession>A0A058ZVE6</accession>
<protein>
    <submittedName>
        <fullName evidence="3">Uncharacterized protein</fullName>
    </submittedName>
</protein>
<evidence type="ECO:0000313" key="4">
    <source>
        <dbReference type="Proteomes" id="UP000030711"/>
    </source>
</evidence>
<dbReference type="EMBL" id="KK198843">
    <property type="protein sequence ID" value="KCW45341.1"/>
    <property type="molecule type" value="Genomic_DNA"/>
</dbReference>
<organism evidence="3">
    <name type="scientific">Eucalyptus grandis</name>
    <name type="common">Flooded gum</name>
    <dbReference type="NCBI Taxonomy" id="71139"/>
    <lineage>
        <taxon>Eukaryota</taxon>
        <taxon>Viridiplantae</taxon>
        <taxon>Streptophyta</taxon>
        <taxon>Embryophyta</taxon>
        <taxon>Tracheophyta</taxon>
        <taxon>Spermatophyta</taxon>
        <taxon>Magnoliopsida</taxon>
        <taxon>eudicotyledons</taxon>
        <taxon>Gunneridae</taxon>
        <taxon>Pentapetalae</taxon>
        <taxon>rosids</taxon>
        <taxon>malvids</taxon>
        <taxon>Myrtales</taxon>
        <taxon>Myrtaceae</taxon>
        <taxon>Myrtoideae</taxon>
        <taxon>Eucalypteae</taxon>
        <taxon>Eucalyptus</taxon>
    </lineage>
</organism>
<sequence length="185" mass="19810">MTTAFAESFARLFNKKKERKTKRKIGFTSRERESANAFSVALSAASIVMHLKLAPTNRERRVKQERQAGTPASPAELGTWPALRCCGRGEAGHSGGSSRSSSVSPWLDSSRASVAVAATAARCLSAKGSASSRSTRPWSSTSRCIDPEHPRGPASVSLASPASARTLISSTILRRRLGEEEPGRR</sequence>
<evidence type="ECO:0000256" key="1">
    <source>
        <dbReference type="SAM" id="MobiDB-lite"/>
    </source>
</evidence>
<keyword evidence="4" id="KW-1185">Reference proteome</keyword>
<reference evidence="2" key="3">
    <citation type="submission" date="2023-04" db="EMBL/GenBank/DDBJ databases">
        <title>WGS assembly of Eucalyptus grandis.</title>
        <authorList>
            <person name="Myburg A."/>
            <person name="Grattapaglia D."/>
            <person name="Tuskan G."/>
            <person name="Hellsten U."/>
            <person name="Hayes R."/>
            <person name="Grimwood J."/>
            <person name="Jenkins J."/>
            <person name="Lindquist E."/>
            <person name="Tice H."/>
            <person name="Bauer D."/>
            <person name="Goodstein D."/>
            <person name="Dubchak I."/>
            <person name="Poliakov A."/>
            <person name="Mizrachi E."/>
            <person name="Kullan A."/>
            <person name="Hussey S."/>
            <person name="Pinard D."/>
            <person name="Van D."/>
            <person name="Singh P."/>
            <person name="Van J."/>
            <person name="Silva-Junior O."/>
            <person name="Togawa R."/>
            <person name="Pappas M."/>
            <person name="Faria D."/>
            <person name="Sansaloni C."/>
            <person name="Petroli C."/>
            <person name="Yang X."/>
            <person name="Ranjan P."/>
            <person name="Tschaplinski T."/>
            <person name="Ye C."/>
            <person name="Li T."/>
            <person name="Sterck L."/>
            <person name="Vanneste K."/>
            <person name="Murat F."/>
            <person name="Soler M."/>
            <person name="Clemente H."/>
            <person name="Saidi N."/>
            <person name="Cassan-Wang H."/>
            <person name="Dunand C."/>
            <person name="Hefer C."/>
            <person name="Bornberg-Bauer E."/>
            <person name="Kersting A."/>
            <person name="Vining K."/>
            <person name="Amarasinghe V."/>
            <person name="Ranik M."/>
            <person name="Naithani S."/>
            <person name="Elser J."/>
            <person name="Boyd A."/>
            <person name="Liston A."/>
            <person name="Spatafora J."/>
            <person name="Dharmwardhana P."/>
            <person name="Raja R."/>
            <person name="Sullivan C."/>
            <person name="Romanel E."/>
            <person name="Alves-Ferreira M."/>
            <person name="Kulheim C."/>
            <person name="Foley W."/>
            <person name="Carocha V."/>
            <person name="Paiva J."/>
            <person name="Kudrna D."/>
            <person name="Brommonschenkel S."/>
            <person name="Pasquali G."/>
            <person name="Byrne M."/>
            <person name="Rigault P."/>
            <person name="Tibbits J."/>
            <person name="Spokevicius A."/>
            <person name="Jones R."/>
            <person name="Steane D."/>
            <person name="Vaillancourt R."/>
            <person name="Potts B."/>
            <person name="Joubert F."/>
            <person name="Barry K."/>
            <person name="Pappas G."/>
            <person name="Strauss S."/>
            <person name="Jaiswal P."/>
            <person name="Grima-Pettenati J."/>
            <person name="Salse J."/>
            <person name="Van D."/>
            <person name="Rokhsar D."/>
            <person name="Schmutz J."/>
        </authorList>
    </citation>
    <scope>NUCLEOTIDE SEQUENCE</scope>
    <source>
        <tissue evidence="2">Leaf extractions</tissue>
    </source>
</reference>
<dbReference type="AlphaFoldDB" id="A0A058ZVE6"/>
<reference evidence="3" key="1">
    <citation type="submission" date="2013-07" db="EMBL/GenBank/DDBJ databases">
        <title>The genome of Eucalyptus grandis.</title>
        <authorList>
            <person name="Schmutz J."/>
            <person name="Hayes R."/>
            <person name="Myburg A."/>
            <person name="Tuskan G."/>
            <person name="Grattapaglia D."/>
            <person name="Rokhsar D.S."/>
        </authorList>
    </citation>
    <scope>NUCLEOTIDE SEQUENCE</scope>
    <source>
        <tissue evidence="3">Leaf extractions</tissue>
    </source>
</reference>